<reference evidence="1" key="2">
    <citation type="journal article" date="2020" name="Nat. Commun.">
        <title>Large-scale genome sequencing of mycorrhizal fungi provides insights into the early evolution of symbiotic traits.</title>
        <authorList>
            <person name="Miyauchi S."/>
            <person name="Kiss E."/>
            <person name="Kuo A."/>
            <person name="Drula E."/>
            <person name="Kohler A."/>
            <person name="Sanchez-Garcia M."/>
            <person name="Morin E."/>
            <person name="Andreopoulos B."/>
            <person name="Barry K.W."/>
            <person name="Bonito G."/>
            <person name="Buee M."/>
            <person name="Carver A."/>
            <person name="Chen C."/>
            <person name="Cichocki N."/>
            <person name="Clum A."/>
            <person name="Culley D."/>
            <person name="Crous P.W."/>
            <person name="Fauchery L."/>
            <person name="Girlanda M."/>
            <person name="Hayes R.D."/>
            <person name="Keri Z."/>
            <person name="LaButti K."/>
            <person name="Lipzen A."/>
            <person name="Lombard V."/>
            <person name="Magnuson J."/>
            <person name="Maillard F."/>
            <person name="Murat C."/>
            <person name="Nolan M."/>
            <person name="Ohm R.A."/>
            <person name="Pangilinan J."/>
            <person name="Pereira M.F."/>
            <person name="Perotto S."/>
            <person name="Peter M."/>
            <person name="Pfister S."/>
            <person name="Riley R."/>
            <person name="Sitrit Y."/>
            <person name="Stielow J.B."/>
            <person name="Szollosi G."/>
            <person name="Zifcakova L."/>
            <person name="Stursova M."/>
            <person name="Spatafora J.W."/>
            <person name="Tedersoo L."/>
            <person name="Vaario L.M."/>
            <person name="Yamada A."/>
            <person name="Yan M."/>
            <person name="Wang P."/>
            <person name="Xu J."/>
            <person name="Bruns T."/>
            <person name="Baldrian P."/>
            <person name="Vilgalys R."/>
            <person name="Dunand C."/>
            <person name="Henrissat B."/>
            <person name="Grigoriev I.V."/>
            <person name="Hibbett D."/>
            <person name="Nagy L.G."/>
            <person name="Martin F.M."/>
        </authorList>
    </citation>
    <scope>NUCLEOTIDE SEQUENCE</scope>
    <source>
        <strain evidence="1">P2</strain>
    </source>
</reference>
<comment type="caution">
    <text evidence="1">The sequence shown here is derived from an EMBL/GenBank/DDBJ whole genome shotgun (WGS) entry which is preliminary data.</text>
</comment>
<accession>A0ACB6ZCL9</accession>
<dbReference type="EMBL" id="MU118036">
    <property type="protein sequence ID" value="KAF9647353.1"/>
    <property type="molecule type" value="Genomic_DNA"/>
</dbReference>
<gene>
    <name evidence="1" type="ORF">BDM02DRAFT_3261766</name>
</gene>
<name>A0ACB6ZCL9_THEGA</name>
<evidence type="ECO:0000313" key="2">
    <source>
        <dbReference type="Proteomes" id="UP000886501"/>
    </source>
</evidence>
<evidence type="ECO:0000313" key="1">
    <source>
        <dbReference type="EMBL" id="KAF9647353.1"/>
    </source>
</evidence>
<sequence length="320" mass="36341">MFIDTGLHAYRLRMRQSSRHERAVRQQQKVDWSRIKNRIPNAVNEAMDAESEIMTVFFKFLQASINAARGDDTKDLKPVILELIPQKYLSGPVNEHGEKSIWNSIRASTKHSKVTRGFTNNITARLLCPADHLRAFDANPSETIEKLKNGSLARLDREGVPKFPSFMYDEDMMEPGKVTEGLFRGPLLVAVYVYIFISKHVARGEKKTARKGIAEINQMGNVEPATICYAVLQTWVGISDMNEWSKTDRGVDLSMLYTALRHLLDFERGKDPWVDKTLDWWNSQVVRGATAEAGASRDNEAPSTLEILDIERRQRMAATS</sequence>
<organism evidence="1 2">
    <name type="scientific">Thelephora ganbajun</name>
    <name type="common">Ganba fungus</name>
    <dbReference type="NCBI Taxonomy" id="370292"/>
    <lineage>
        <taxon>Eukaryota</taxon>
        <taxon>Fungi</taxon>
        <taxon>Dikarya</taxon>
        <taxon>Basidiomycota</taxon>
        <taxon>Agaricomycotina</taxon>
        <taxon>Agaricomycetes</taxon>
        <taxon>Thelephorales</taxon>
        <taxon>Thelephoraceae</taxon>
        <taxon>Thelephora</taxon>
    </lineage>
</organism>
<reference evidence="1" key="1">
    <citation type="submission" date="2019-10" db="EMBL/GenBank/DDBJ databases">
        <authorList>
            <consortium name="DOE Joint Genome Institute"/>
            <person name="Kuo A."/>
            <person name="Miyauchi S."/>
            <person name="Kiss E."/>
            <person name="Drula E."/>
            <person name="Kohler A."/>
            <person name="Sanchez-Garcia M."/>
            <person name="Andreopoulos B."/>
            <person name="Barry K.W."/>
            <person name="Bonito G."/>
            <person name="Buee M."/>
            <person name="Carver A."/>
            <person name="Chen C."/>
            <person name="Cichocki N."/>
            <person name="Clum A."/>
            <person name="Culley D."/>
            <person name="Crous P.W."/>
            <person name="Fauchery L."/>
            <person name="Girlanda M."/>
            <person name="Hayes R."/>
            <person name="Keri Z."/>
            <person name="Labutti K."/>
            <person name="Lipzen A."/>
            <person name="Lombard V."/>
            <person name="Magnuson J."/>
            <person name="Maillard F."/>
            <person name="Morin E."/>
            <person name="Murat C."/>
            <person name="Nolan M."/>
            <person name="Ohm R."/>
            <person name="Pangilinan J."/>
            <person name="Pereira M."/>
            <person name="Perotto S."/>
            <person name="Peter M."/>
            <person name="Riley R."/>
            <person name="Sitrit Y."/>
            <person name="Stielow B."/>
            <person name="Szollosi G."/>
            <person name="Zifcakova L."/>
            <person name="Stursova M."/>
            <person name="Spatafora J.W."/>
            <person name="Tedersoo L."/>
            <person name="Vaario L.-M."/>
            <person name="Yamada A."/>
            <person name="Yan M."/>
            <person name="Wang P."/>
            <person name="Xu J."/>
            <person name="Bruns T."/>
            <person name="Baldrian P."/>
            <person name="Vilgalys R."/>
            <person name="Henrissat B."/>
            <person name="Grigoriev I.V."/>
            <person name="Hibbett D."/>
            <person name="Nagy L.G."/>
            <person name="Martin F.M."/>
        </authorList>
    </citation>
    <scope>NUCLEOTIDE SEQUENCE</scope>
    <source>
        <strain evidence="1">P2</strain>
    </source>
</reference>
<dbReference type="Proteomes" id="UP000886501">
    <property type="component" value="Unassembled WGS sequence"/>
</dbReference>
<keyword evidence="2" id="KW-1185">Reference proteome</keyword>
<proteinExistence type="predicted"/>
<protein>
    <submittedName>
        <fullName evidence="1">Uncharacterized protein</fullName>
    </submittedName>
</protein>